<accession>A0A9N9EAY9</accession>
<dbReference type="AlphaFoldDB" id="A0A9N9EAY9"/>
<evidence type="ECO:0000313" key="2">
    <source>
        <dbReference type="Proteomes" id="UP000789375"/>
    </source>
</evidence>
<protein>
    <submittedName>
        <fullName evidence="1">8987_t:CDS:1</fullName>
    </submittedName>
</protein>
<dbReference type="Proteomes" id="UP000789375">
    <property type="component" value="Unassembled WGS sequence"/>
</dbReference>
<sequence length="76" mass="8746">CGLYINPLVCSTNSDLKSTIDNLKSIKHAISHIIVTQHFGLYRYTFKSSVNVCEKFAAWITYRTYPTVLYSPRKTK</sequence>
<proteinExistence type="predicted"/>
<reference evidence="1" key="1">
    <citation type="submission" date="2021-06" db="EMBL/GenBank/DDBJ databases">
        <authorList>
            <person name="Kallberg Y."/>
            <person name="Tangrot J."/>
            <person name="Rosling A."/>
        </authorList>
    </citation>
    <scope>NUCLEOTIDE SEQUENCE</scope>
    <source>
        <strain evidence="1">87-6 pot B 2015</strain>
    </source>
</reference>
<keyword evidence="2" id="KW-1185">Reference proteome</keyword>
<dbReference type="EMBL" id="CAJVPP010005580">
    <property type="protein sequence ID" value="CAG8667316.1"/>
    <property type="molecule type" value="Genomic_DNA"/>
</dbReference>
<comment type="caution">
    <text evidence="1">The sequence shown here is derived from an EMBL/GenBank/DDBJ whole genome shotgun (WGS) entry which is preliminary data.</text>
</comment>
<feature type="non-terminal residue" evidence="1">
    <location>
        <position position="1"/>
    </location>
</feature>
<organism evidence="1 2">
    <name type="scientific">Funneliformis mosseae</name>
    <name type="common">Endomycorrhizal fungus</name>
    <name type="synonym">Glomus mosseae</name>
    <dbReference type="NCBI Taxonomy" id="27381"/>
    <lineage>
        <taxon>Eukaryota</taxon>
        <taxon>Fungi</taxon>
        <taxon>Fungi incertae sedis</taxon>
        <taxon>Mucoromycota</taxon>
        <taxon>Glomeromycotina</taxon>
        <taxon>Glomeromycetes</taxon>
        <taxon>Glomerales</taxon>
        <taxon>Glomeraceae</taxon>
        <taxon>Funneliformis</taxon>
    </lineage>
</organism>
<gene>
    <name evidence="1" type="ORF">FMOSSE_LOCUS12234</name>
</gene>
<name>A0A9N9EAY9_FUNMO</name>
<evidence type="ECO:0000313" key="1">
    <source>
        <dbReference type="EMBL" id="CAG8667316.1"/>
    </source>
</evidence>